<dbReference type="RefSeq" id="WP_011226040.1">
    <property type="nucleotide sequence ID" value="NC_006448.1"/>
</dbReference>
<keyword evidence="4" id="KW-0012">Acyltransferase</keyword>
<evidence type="ECO:0000313" key="6">
    <source>
        <dbReference type="Proteomes" id="UP000001170"/>
    </source>
</evidence>
<dbReference type="Proteomes" id="UP000001170">
    <property type="component" value="Chromosome"/>
</dbReference>
<dbReference type="InterPro" id="IPR005881">
    <property type="entry name" value="Ser_O-AcTrfase"/>
</dbReference>
<dbReference type="GO" id="GO:0009001">
    <property type="term" value="F:serine O-acetyltransferase activity"/>
    <property type="evidence" value="ECO:0007669"/>
    <property type="project" value="InterPro"/>
</dbReference>
<evidence type="ECO:0000256" key="3">
    <source>
        <dbReference type="ARBA" id="ARBA00022679"/>
    </source>
</evidence>
<dbReference type="GO" id="GO:0006535">
    <property type="term" value="P:cysteine biosynthetic process from serine"/>
    <property type="evidence" value="ECO:0007669"/>
    <property type="project" value="InterPro"/>
</dbReference>
<keyword evidence="3" id="KW-0808">Transferase</keyword>
<dbReference type="PANTHER" id="PTHR42811">
    <property type="entry name" value="SERINE ACETYLTRANSFERASE"/>
    <property type="match status" value="1"/>
</dbReference>
<dbReference type="Pfam" id="PF00132">
    <property type="entry name" value="Hexapep"/>
    <property type="match status" value="1"/>
</dbReference>
<sequence length="159" mass="16998">MKNDRKARLILSIFRYGKNHMEKETFYHKVNYGIYKILNAVFVIGFFGTELQASQSISNNIILFHPYGIVVSGEATLGDEVVIRQQVTIGNKGTGEGADDCPIIGDRVDIGAGAKIIGGITIGENSKIGANAVVTKSFPANSILVGVPARNIASKAMNG</sequence>
<proteinExistence type="inferred from homology"/>
<dbReference type="Gene3D" id="2.160.10.10">
    <property type="entry name" value="Hexapeptide repeat proteins"/>
    <property type="match status" value="1"/>
</dbReference>
<dbReference type="AlphaFoldDB" id="Q5M494"/>
<gene>
    <name evidence="5" type="primary">eps4</name>
    <name evidence="5" type="ordered locus">stu1103</name>
</gene>
<dbReference type="KEGG" id="stl:stu1103"/>
<dbReference type="PATRIC" id="fig|264199.4.peg.1081"/>
<dbReference type="eggNOG" id="COG1045">
    <property type="taxonomic scope" value="Bacteria"/>
</dbReference>
<dbReference type="CDD" id="cd03354">
    <property type="entry name" value="LbH_SAT"/>
    <property type="match status" value="1"/>
</dbReference>
<dbReference type="EMBL" id="CP000023">
    <property type="protein sequence ID" value="AAV60742.1"/>
    <property type="molecule type" value="Genomic_DNA"/>
</dbReference>
<reference evidence="5 6" key="1">
    <citation type="journal article" date="2004" name="Nat. Biotechnol.">
        <title>Complete sequence and comparative genome analysis of the dairy bacterium Streptococcus thermophilus.</title>
        <authorList>
            <person name="Bolotin A."/>
            <person name="Quinquis B."/>
            <person name="Renault P."/>
            <person name="Sorokin A."/>
            <person name="Ehrlich S.D."/>
            <person name="Kulakauskas S."/>
            <person name="Lapidus A."/>
            <person name="Goltsman E."/>
            <person name="Mazur M."/>
            <person name="Pusch G.D."/>
            <person name="Fonstein M."/>
            <person name="Overbeek R."/>
            <person name="Kyprides N."/>
            <person name="Purnelle B."/>
            <person name="Prozzi D."/>
            <person name="Ngui K."/>
            <person name="Masuy D."/>
            <person name="Hancy F."/>
            <person name="Burteau S."/>
            <person name="Boutry M."/>
            <person name="Delcour J."/>
            <person name="Goffeau A."/>
            <person name="Hols P."/>
        </authorList>
    </citation>
    <scope>NUCLEOTIDE SEQUENCE [LARGE SCALE GENOMIC DNA]</scope>
    <source>
        <strain evidence="6">ATCC BAA-250 / LMG 18311</strain>
    </source>
</reference>
<dbReference type="InterPro" id="IPR011004">
    <property type="entry name" value="Trimer_LpxA-like_sf"/>
</dbReference>
<name>Q5M494_STRT2</name>
<dbReference type="InterPro" id="IPR045304">
    <property type="entry name" value="LbH_SAT"/>
</dbReference>
<dbReference type="STRING" id="264199.stu1103"/>
<evidence type="ECO:0000256" key="1">
    <source>
        <dbReference type="ARBA" id="ARBA00007274"/>
    </source>
</evidence>
<organism evidence="5 6">
    <name type="scientific">Streptococcus thermophilus (strain ATCC BAA-250 / LMG 18311)</name>
    <dbReference type="NCBI Taxonomy" id="264199"/>
    <lineage>
        <taxon>Bacteria</taxon>
        <taxon>Bacillati</taxon>
        <taxon>Bacillota</taxon>
        <taxon>Bacilli</taxon>
        <taxon>Lactobacillales</taxon>
        <taxon>Streptococcaceae</taxon>
        <taxon>Streptococcus</taxon>
    </lineage>
</organism>
<evidence type="ECO:0000313" key="5">
    <source>
        <dbReference type="EMBL" id="AAV60742.1"/>
    </source>
</evidence>
<dbReference type="HOGENOM" id="CLU_051638_10_2_9"/>
<dbReference type="InterPro" id="IPR001451">
    <property type="entry name" value="Hexapep"/>
</dbReference>
<dbReference type="GO" id="GO:0005737">
    <property type="term" value="C:cytoplasm"/>
    <property type="evidence" value="ECO:0007669"/>
    <property type="project" value="InterPro"/>
</dbReference>
<dbReference type="SUPFAM" id="SSF51161">
    <property type="entry name" value="Trimeric LpxA-like enzymes"/>
    <property type="match status" value="1"/>
</dbReference>
<dbReference type="PIRSF" id="PIRSF000441">
    <property type="entry name" value="CysE"/>
    <property type="match status" value="1"/>
</dbReference>
<accession>Q5M494</accession>
<evidence type="ECO:0000256" key="2">
    <source>
        <dbReference type="ARBA" id="ARBA00018522"/>
    </source>
</evidence>
<protein>
    <recommendedName>
        <fullName evidence="2">Serine acetyltransferase</fullName>
    </recommendedName>
</protein>
<comment type="similarity">
    <text evidence="1">Belongs to the transferase hexapeptide repeat family.</text>
</comment>
<keyword evidence="6" id="KW-1185">Reference proteome</keyword>
<evidence type="ECO:0000256" key="4">
    <source>
        <dbReference type="ARBA" id="ARBA00023315"/>
    </source>
</evidence>